<dbReference type="EMBL" id="JAUHHV010000001">
    <property type="protein sequence ID" value="KAK1440511.1"/>
    <property type="molecule type" value="Genomic_DNA"/>
</dbReference>
<gene>
    <name evidence="1" type="ORF">QVD17_06339</name>
</gene>
<comment type="caution">
    <text evidence="1">The sequence shown here is derived from an EMBL/GenBank/DDBJ whole genome shotgun (WGS) entry which is preliminary data.</text>
</comment>
<dbReference type="Proteomes" id="UP001229421">
    <property type="component" value="Unassembled WGS sequence"/>
</dbReference>
<proteinExistence type="predicted"/>
<keyword evidence="2" id="KW-1185">Reference proteome</keyword>
<evidence type="ECO:0000313" key="1">
    <source>
        <dbReference type="EMBL" id="KAK1440511.1"/>
    </source>
</evidence>
<protein>
    <submittedName>
        <fullName evidence="1">Uncharacterized protein</fullName>
    </submittedName>
</protein>
<accession>A0AAD8LJZ6</accession>
<dbReference type="AlphaFoldDB" id="A0AAD8LJZ6"/>
<organism evidence="1 2">
    <name type="scientific">Tagetes erecta</name>
    <name type="common">African marigold</name>
    <dbReference type="NCBI Taxonomy" id="13708"/>
    <lineage>
        <taxon>Eukaryota</taxon>
        <taxon>Viridiplantae</taxon>
        <taxon>Streptophyta</taxon>
        <taxon>Embryophyta</taxon>
        <taxon>Tracheophyta</taxon>
        <taxon>Spermatophyta</taxon>
        <taxon>Magnoliopsida</taxon>
        <taxon>eudicotyledons</taxon>
        <taxon>Gunneridae</taxon>
        <taxon>Pentapetalae</taxon>
        <taxon>asterids</taxon>
        <taxon>campanulids</taxon>
        <taxon>Asterales</taxon>
        <taxon>Asteraceae</taxon>
        <taxon>Asteroideae</taxon>
        <taxon>Heliantheae alliance</taxon>
        <taxon>Tageteae</taxon>
        <taxon>Tagetes</taxon>
    </lineage>
</organism>
<reference evidence="1" key="1">
    <citation type="journal article" date="2023" name="bioRxiv">
        <title>Improved chromosome-level genome assembly for marigold (Tagetes erecta).</title>
        <authorList>
            <person name="Jiang F."/>
            <person name="Yuan L."/>
            <person name="Wang S."/>
            <person name="Wang H."/>
            <person name="Xu D."/>
            <person name="Wang A."/>
            <person name="Fan W."/>
        </authorList>
    </citation>
    <scope>NUCLEOTIDE SEQUENCE</scope>
    <source>
        <strain evidence="1">WSJ</strain>
        <tissue evidence="1">Leaf</tissue>
    </source>
</reference>
<evidence type="ECO:0000313" key="2">
    <source>
        <dbReference type="Proteomes" id="UP001229421"/>
    </source>
</evidence>
<sequence length="88" mass="9994">MRLVNGYGSLYIKIDDDEETLRQLCASSPSLPLFLVRNHSPSLLDLISISLVVLGWYHLHPFLLFPSNHHAFYSSNLTFSCFNLPVDS</sequence>
<name>A0AAD8LJZ6_TARER</name>